<reference evidence="3" key="2">
    <citation type="submission" date="2021-04" db="EMBL/GenBank/DDBJ databases">
        <title>Brevibacillus composti FJAT-54423, complete genome.</title>
        <authorList>
            <person name="Tang R."/>
        </authorList>
    </citation>
    <scope>NUCLEOTIDE SEQUENCE</scope>
    <source>
        <strain evidence="3">FJAT-54424</strain>
    </source>
</reference>
<evidence type="ECO:0000313" key="3">
    <source>
        <dbReference type="EMBL" id="QUO40217.1"/>
    </source>
</evidence>
<proteinExistence type="predicted"/>
<evidence type="ECO:0000256" key="1">
    <source>
        <dbReference type="SAM" id="Phobius"/>
    </source>
</evidence>
<evidence type="ECO:0000313" key="4">
    <source>
        <dbReference type="Proteomes" id="UP000595847"/>
    </source>
</evidence>
<keyword evidence="1" id="KW-0472">Membrane</keyword>
<feature type="transmembrane region" description="Helical" evidence="1">
    <location>
        <begin position="14"/>
        <end position="31"/>
    </location>
</feature>
<evidence type="ECO:0000313" key="5">
    <source>
        <dbReference type="Proteomes" id="UP000677234"/>
    </source>
</evidence>
<dbReference type="Proteomes" id="UP000595847">
    <property type="component" value="Chromosome"/>
</dbReference>
<name>A0A7T5JMH9_9BACL</name>
<dbReference type="EMBL" id="CP073708">
    <property type="protein sequence ID" value="QUO40217.1"/>
    <property type="molecule type" value="Genomic_DNA"/>
</dbReference>
<gene>
    <name evidence="2" type="ORF">JD108_14590</name>
    <name evidence="3" type="ORF">KDJ56_14535</name>
</gene>
<keyword evidence="5" id="KW-1185">Reference proteome</keyword>
<feature type="transmembrane region" description="Helical" evidence="1">
    <location>
        <begin position="114"/>
        <end position="135"/>
    </location>
</feature>
<dbReference type="Proteomes" id="UP000677234">
    <property type="component" value="Chromosome"/>
</dbReference>
<feature type="transmembrane region" description="Helical" evidence="1">
    <location>
        <begin position="79"/>
        <end position="102"/>
    </location>
</feature>
<keyword evidence="1" id="KW-0812">Transmembrane</keyword>
<organism evidence="2 4">
    <name type="scientific">Brevibacillus composti</name>
    <dbReference type="NCBI Taxonomy" id="2796470"/>
    <lineage>
        <taxon>Bacteria</taxon>
        <taxon>Bacillati</taxon>
        <taxon>Bacillota</taxon>
        <taxon>Bacilli</taxon>
        <taxon>Bacillales</taxon>
        <taxon>Paenibacillaceae</taxon>
        <taxon>Brevibacillus</taxon>
    </lineage>
</organism>
<feature type="transmembrane region" description="Helical" evidence="1">
    <location>
        <begin position="43"/>
        <end position="67"/>
    </location>
</feature>
<dbReference type="InterPro" id="IPR009825">
    <property type="entry name" value="ECF_substrate-spec-like"/>
</dbReference>
<feature type="transmembrane region" description="Helical" evidence="1">
    <location>
        <begin position="147"/>
        <end position="173"/>
    </location>
</feature>
<evidence type="ECO:0000313" key="2">
    <source>
        <dbReference type="EMBL" id="QQE73139.1"/>
    </source>
</evidence>
<sequence length="183" mass="19766">MDMPPTRLSRNKKAVLIGLGILWYGLFNYITDYIPVGDSSLRPAVVILTVFGAYFGPFSGFLIGLAGTFLSDLLSGQVWWIWILANGVIGLFSGFISCHDGFDLGRGQVAPIHYVWLAIWGIAGNLLGLVMAAVVDLISGTPGVTLMGWAIIPAVVNCFWIVSTGIPIVALIAKRQKEAVERE</sequence>
<accession>A0A7T5JMH9</accession>
<dbReference type="KEGG" id="bcop:JD108_14590"/>
<dbReference type="Gene3D" id="1.10.1760.20">
    <property type="match status" value="1"/>
</dbReference>
<dbReference type="EMBL" id="CP066308">
    <property type="protein sequence ID" value="QQE73139.1"/>
    <property type="molecule type" value="Genomic_DNA"/>
</dbReference>
<dbReference type="GO" id="GO:0016020">
    <property type="term" value="C:membrane"/>
    <property type="evidence" value="ECO:0007669"/>
    <property type="project" value="InterPro"/>
</dbReference>
<dbReference type="AlphaFoldDB" id="A0A7T5JMH9"/>
<keyword evidence="1" id="KW-1133">Transmembrane helix</keyword>
<protein>
    <submittedName>
        <fullName evidence="2">ECF transporter S component</fullName>
    </submittedName>
</protein>
<dbReference type="Pfam" id="PF07155">
    <property type="entry name" value="ECF-ribofla_trS"/>
    <property type="match status" value="1"/>
</dbReference>
<reference evidence="2 4" key="1">
    <citation type="submission" date="2020-12" db="EMBL/GenBank/DDBJ databases">
        <title>strain FJAT-54423T represents a novel species of the genus Brevibacillus.</title>
        <authorList>
            <person name="Tang R."/>
        </authorList>
    </citation>
    <scope>NUCLEOTIDE SEQUENCE [LARGE SCALE GENOMIC DNA]</scope>
    <source>
        <strain evidence="2 4">FJAT-54423</strain>
    </source>
</reference>